<dbReference type="Proteomes" id="UP000250572">
    <property type="component" value="Unassembled WGS sequence"/>
</dbReference>
<keyword evidence="3" id="KW-0677">Repeat</keyword>
<name>A0A315VXD4_GAMAF</name>
<evidence type="ECO:0000256" key="2">
    <source>
        <dbReference type="ARBA" id="ARBA00019994"/>
    </source>
</evidence>
<dbReference type="FunFam" id="1.25.40.10:FF:000213">
    <property type="entry name" value="Tetratricopeptide repeat domain 36"/>
    <property type="match status" value="1"/>
</dbReference>
<evidence type="ECO:0000256" key="3">
    <source>
        <dbReference type="ARBA" id="ARBA00022737"/>
    </source>
</evidence>
<dbReference type="PANTHER" id="PTHR21405:SF0">
    <property type="entry name" value="TETRATRICOPEPTIDE REPEAT PROTEIN 36"/>
    <property type="match status" value="1"/>
</dbReference>
<dbReference type="Gene3D" id="1.25.40.10">
    <property type="entry name" value="Tetratricopeptide repeat domain"/>
    <property type="match status" value="1"/>
</dbReference>
<dbReference type="SUPFAM" id="SSF48452">
    <property type="entry name" value="TPR-like"/>
    <property type="match status" value="1"/>
</dbReference>
<dbReference type="PROSITE" id="PS50005">
    <property type="entry name" value="TPR"/>
    <property type="match status" value="1"/>
</dbReference>
<dbReference type="InterPro" id="IPR038906">
    <property type="entry name" value="TTC36"/>
</dbReference>
<evidence type="ECO:0000256" key="4">
    <source>
        <dbReference type="ARBA" id="ARBA00022803"/>
    </source>
</evidence>
<comment type="similarity">
    <text evidence="1">Belongs to the TTC36 family.</text>
</comment>
<dbReference type="InterPro" id="IPR011990">
    <property type="entry name" value="TPR-like_helical_dom_sf"/>
</dbReference>
<reference evidence="7 8" key="1">
    <citation type="journal article" date="2018" name="G3 (Bethesda)">
        <title>A High-Quality Reference Genome for the Invasive Mosquitofish Gambusia affinis Using a Chicago Library.</title>
        <authorList>
            <person name="Hoffberg S.L."/>
            <person name="Troendle N.J."/>
            <person name="Glenn T.C."/>
            <person name="Mahmud O."/>
            <person name="Louha S."/>
            <person name="Chalopin D."/>
            <person name="Bennetzen J.L."/>
            <person name="Mauricio R."/>
        </authorList>
    </citation>
    <scope>NUCLEOTIDE SEQUENCE [LARGE SCALE GENOMIC DNA]</scope>
    <source>
        <strain evidence="7">NE01/NJP1002.9</strain>
        <tissue evidence="7">Muscle</tissue>
    </source>
</reference>
<dbReference type="AlphaFoldDB" id="A0A315VXD4"/>
<dbReference type="STRING" id="33528.ENSGAFP00000030097"/>
<evidence type="ECO:0000313" key="7">
    <source>
        <dbReference type="EMBL" id="PWA27999.1"/>
    </source>
</evidence>
<keyword evidence="4 5" id="KW-0802">TPR repeat</keyword>
<sequence length="553" mass="61297">MKWKAMRTIEMDEQSEILISKLHLAFRVAQEQEECQGIGFNGRATASKMNITSCKAIGHWYRADVFSCVTNHACLPIIWMCLAPLRWRPTAKLSSQQLKVCEPMMERRVHPTSHSVALAEAASPYLWFRGKRIQEGSQDIPLPSIHSSPAHSKRLKRRSFGGSVVKGRVKHNSHMEALVLDTAVAKWSVGSSAPALPKKSTDGNFQKRGVERGLQQKDDKTAHIKRREMTTYFEESSRRFGLKLRQLVSLRGGHGGHGPLLQAIYCPPNSRKMASAHDRAVLQAIFNPTTPFGDVSALNQEEELIDDDRGFDMELLKQVRELEMRGVSAAEAGELQAALQLFNQAVHILPQRASAYNNRAQALRLLGDTAGALQDLDQAISLSGGTGRSACQALVQRGLLRRLACQNDEARADFEKAAALGSEFARQQAVLLNPYAALCNKMLSEVINNLRNPKLPEMENRPAVPLLRAADNTGWADLQITMNSLSEPADLFSIDPAISIHYNWQTGRRDRHPDSHSMPCWSQSHTTVACSSSPNGGVTQPHNSEENATLMLH</sequence>
<keyword evidence="8" id="KW-1185">Reference proteome</keyword>
<feature type="compositionally biased region" description="Polar residues" evidence="6">
    <location>
        <begin position="529"/>
        <end position="542"/>
    </location>
</feature>
<dbReference type="GO" id="GO:0006570">
    <property type="term" value="P:tyrosine metabolic process"/>
    <property type="evidence" value="ECO:0007669"/>
    <property type="project" value="TreeGrafter"/>
</dbReference>
<proteinExistence type="inferred from homology"/>
<evidence type="ECO:0000313" key="8">
    <source>
        <dbReference type="Proteomes" id="UP000250572"/>
    </source>
</evidence>
<dbReference type="SMART" id="SM00028">
    <property type="entry name" value="TPR"/>
    <property type="match status" value="3"/>
</dbReference>
<evidence type="ECO:0000256" key="5">
    <source>
        <dbReference type="PROSITE-ProRule" id="PRU00339"/>
    </source>
</evidence>
<gene>
    <name evidence="7" type="ORF">CCH79_00012081</name>
</gene>
<evidence type="ECO:0000256" key="6">
    <source>
        <dbReference type="SAM" id="MobiDB-lite"/>
    </source>
</evidence>
<comment type="caution">
    <text evidence="7">The sequence shown here is derived from an EMBL/GenBank/DDBJ whole genome shotgun (WGS) entry which is preliminary data.</text>
</comment>
<accession>A0A315VXD4</accession>
<organism evidence="7 8">
    <name type="scientific">Gambusia affinis</name>
    <name type="common">Western mosquitofish</name>
    <name type="synonym">Heterandria affinis</name>
    <dbReference type="NCBI Taxonomy" id="33528"/>
    <lineage>
        <taxon>Eukaryota</taxon>
        <taxon>Metazoa</taxon>
        <taxon>Chordata</taxon>
        <taxon>Craniata</taxon>
        <taxon>Vertebrata</taxon>
        <taxon>Euteleostomi</taxon>
        <taxon>Actinopterygii</taxon>
        <taxon>Neopterygii</taxon>
        <taxon>Teleostei</taxon>
        <taxon>Neoteleostei</taxon>
        <taxon>Acanthomorphata</taxon>
        <taxon>Ovalentaria</taxon>
        <taxon>Atherinomorphae</taxon>
        <taxon>Cyprinodontiformes</taxon>
        <taxon>Poeciliidae</taxon>
        <taxon>Poeciliinae</taxon>
        <taxon>Gambusia</taxon>
    </lineage>
</organism>
<feature type="region of interest" description="Disordered" evidence="6">
    <location>
        <begin position="138"/>
        <end position="163"/>
    </location>
</feature>
<feature type="repeat" description="TPR" evidence="5">
    <location>
        <begin position="319"/>
        <end position="352"/>
    </location>
</feature>
<evidence type="ECO:0000256" key="1">
    <source>
        <dbReference type="ARBA" id="ARBA00006995"/>
    </source>
</evidence>
<dbReference type="EMBL" id="NHOQ01000959">
    <property type="protein sequence ID" value="PWA27999.1"/>
    <property type="molecule type" value="Genomic_DNA"/>
</dbReference>
<protein>
    <recommendedName>
        <fullName evidence="2">Tetratricopeptide repeat protein 36</fullName>
    </recommendedName>
</protein>
<dbReference type="PANTHER" id="PTHR21405">
    <property type="entry name" value="CDNA SEQUENCE BC021608"/>
    <property type="match status" value="1"/>
</dbReference>
<feature type="region of interest" description="Disordered" evidence="6">
    <location>
        <begin position="529"/>
        <end position="553"/>
    </location>
</feature>
<dbReference type="InterPro" id="IPR019734">
    <property type="entry name" value="TPR_rpt"/>
</dbReference>